<protein>
    <submittedName>
        <fullName evidence="1">ATP-binding sugar transporter</fullName>
    </submittedName>
</protein>
<keyword evidence="1" id="KW-0547">Nucleotide-binding</keyword>
<dbReference type="GO" id="GO:0005524">
    <property type="term" value="F:ATP binding"/>
    <property type="evidence" value="ECO:0007669"/>
    <property type="project" value="UniProtKB-KW"/>
</dbReference>
<reference evidence="1" key="1">
    <citation type="journal article" date="2021" name="Proc. Natl. Acad. Sci. U.S.A.">
        <title>A Catalog of Tens of Thousands of Viruses from Human Metagenomes Reveals Hidden Associations with Chronic Diseases.</title>
        <authorList>
            <person name="Tisza M.J."/>
            <person name="Buck C.B."/>
        </authorList>
    </citation>
    <scope>NUCLEOTIDE SEQUENCE</scope>
    <source>
        <strain evidence="1">Ctt3K6</strain>
    </source>
</reference>
<proteinExistence type="predicted"/>
<accession>A0A8S5QVB7</accession>
<keyword evidence="1" id="KW-0762">Sugar transport</keyword>
<keyword evidence="1" id="KW-0067">ATP-binding</keyword>
<organism evidence="1">
    <name type="scientific">Caudovirales sp. ctt3K6</name>
    <dbReference type="NCBI Taxonomy" id="2826786"/>
    <lineage>
        <taxon>Viruses</taxon>
        <taxon>Duplodnaviria</taxon>
        <taxon>Heunggongvirae</taxon>
        <taxon>Uroviricota</taxon>
        <taxon>Caudoviricetes</taxon>
    </lineage>
</organism>
<evidence type="ECO:0000313" key="1">
    <source>
        <dbReference type="EMBL" id="DAE23231.1"/>
    </source>
</evidence>
<name>A0A8S5QVB7_9CAUD</name>
<sequence length="132" mass="14668">MVGMDLEQDYGPGTEPEEKMLTFKDCAAADIDDVFFNTDEFADEHTINGKTLLAVLDENTLMDRSAHWEGGAKQSFDQGLYKADAKLFVKCRELGGRPKVSSPMIVDGKKYLVGNVDEEAGVYSVELVRVRQ</sequence>
<keyword evidence="1" id="KW-0813">Transport</keyword>
<dbReference type="EMBL" id="BK015750">
    <property type="protein sequence ID" value="DAE23231.1"/>
    <property type="molecule type" value="Genomic_DNA"/>
</dbReference>